<evidence type="ECO:0000313" key="13">
    <source>
        <dbReference type="EMBL" id="KAK3215133.1"/>
    </source>
</evidence>
<gene>
    <name evidence="13" type="ORF">GRF29_19g2387836</name>
</gene>
<dbReference type="AlphaFoldDB" id="A0AAN6M3I3"/>
<feature type="region of interest" description="Disordered" evidence="12">
    <location>
        <begin position="88"/>
        <end position="117"/>
    </location>
</feature>
<evidence type="ECO:0000313" key="14">
    <source>
        <dbReference type="Proteomes" id="UP001280581"/>
    </source>
</evidence>
<evidence type="ECO:0000256" key="8">
    <source>
        <dbReference type="ARBA" id="ARBA00023186"/>
    </source>
</evidence>
<keyword evidence="3 11" id="KW-0812">Transmembrane</keyword>
<dbReference type="InterPro" id="IPR012420">
    <property type="entry name" value="Cbp4"/>
</dbReference>
<evidence type="ECO:0000256" key="9">
    <source>
        <dbReference type="ARBA" id="ARBA00025413"/>
    </source>
</evidence>
<keyword evidence="5 11" id="KW-1133">Transmembrane helix</keyword>
<evidence type="ECO:0000256" key="2">
    <source>
        <dbReference type="ARBA" id="ARBA00006780"/>
    </source>
</evidence>
<dbReference type="GO" id="GO:0005743">
    <property type="term" value="C:mitochondrial inner membrane"/>
    <property type="evidence" value="ECO:0007669"/>
    <property type="project" value="UniProtKB-SubCell"/>
</dbReference>
<evidence type="ECO:0000256" key="12">
    <source>
        <dbReference type="SAM" id="MobiDB-lite"/>
    </source>
</evidence>
<name>A0AAN6M3I3_9PLEO</name>
<evidence type="ECO:0000256" key="1">
    <source>
        <dbReference type="ARBA" id="ARBA00004434"/>
    </source>
</evidence>
<keyword evidence="14" id="KW-1185">Reference proteome</keyword>
<sequence length="117" mass="13140">MPSAATYAKAIGAGAALCIGGPALVWYVTPTEEEIFKKYNPDLQKRALAQREARQQEFDDFVSNLKEASRSEKPIWIAQKEMDEKRAGLKAQRLRDEDASLKAEAEKRRAEIRSSAQ</sequence>
<keyword evidence="6 11" id="KW-0496">Mitochondrion</keyword>
<accession>A0AAN6M3I3</accession>
<comment type="subcellular location">
    <subcellularLocation>
        <location evidence="1 11">Mitochondrion inner membrane</location>
        <topology evidence="1 11">Single-pass membrane protein</topology>
    </subcellularLocation>
</comment>
<protein>
    <recommendedName>
        <fullName evidence="10 11">Cytochrome b mRNA-processing protein 4</fullName>
    </recommendedName>
</protein>
<reference evidence="13 14" key="1">
    <citation type="submission" date="2021-02" db="EMBL/GenBank/DDBJ databases">
        <title>Genome assembly of Pseudopithomyces chartarum.</title>
        <authorList>
            <person name="Jauregui R."/>
            <person name="Singh J."/>
            <person name="Voisey C."/>
        </authorList>
    </citation>
    <scope>NUCLEOTIDE SEQUENCE [LARGE SCALE GENOMIC DNA]</scope>
    <source>
        <strain evidence="13 14">AGR01</strain>
    </source>
</reference>
<evidence type="ECO:0000256" key="6">
    <source>
        <dbReference type="ARBA" id="ARBA00023128"/>
    </source>
</evidence>
<dbReference type="EMBL" id="WVTA01000003">
    <property type="protein sequence ID" value="KAK3215133.1"/>
    <property type="molecule type" value="Genomic_DNA"/>
</dbReference>
<keyword evidence="7 11" id="KW-0472">Membrane</keyword>
<keyword evidence="4 11" id="KW-0999">Mitochondrion inner membrane</keyword>
<keyword evidence="8 11" id="KW-0143">Chaperone</keyword>
<proteinExistence type="inferred from homology"/>
<evidence type="ECO:0000256" key="10">
    <source>
        <dbReference type="ARBA" id="ARBA00031521"/>
    </source>
</evidence>
<comment type="function">
    <text evidence="9 11">Essential for the assembly of ubiquinol-cytochrome c reductase. It has a direct effect on the correct occurrence of the Rieske protein, core 4, core 5 and apocytochrome b.</text>
</comment>
<dbReference type="Pfam" id="PF07960">
    <property type="entry name" value="CBP4"/>
    <property type="match status" value="1"/>
</dbReference>
<feature type="transmembrane region" description="Helical" evidence="11">
    <location>
        <begin position="6"/>
        <end position="28"/>
    </location>
</feature>
<dbReference type="PANTHER" id="PTHR28202">
    <property type="entry name" value="ASSEMBLY FACTOR CBP4"/>
    <property type="match status" value="1"/>
</dbReference>
<comment type="similarity">
    <text evidence="2 11">Belongs to the CBP4 family.</text>
</comment>
<comment type="caution">
    <text evidence="13">The sequence shown here is derived from an EMBL/GenBank/DDBJ whole genome shotgun (WGS) entry which is preliminary data.</text>
</comment>
<evidence type="ECO:0000256" key="5">
    <source>
        <dbReference type="ARBA" id="ARBA00022989"/>
    </source>
</evidence>
<evidence type="ECO:0000256" key="4">
    <source>
        <dbReference type="ARBA" id="ARBA00022792"/>
    </source>
</evidence>
<dbReference type="GO" id="GO:0034551">
    <property type="term" value="P:mitochondrial respiratory chain complex III assembly"/>
    <property type="evidence" value="ECO:0007669"/>
    <property type="project" value="TreeGrafter"/>
</dbReference>
<dbReference type="Proteomes" id="UP001280581">
    <property type="component" value="Unassembled WGS sequence"/>
</dbReference>
<dbReference type="PANTHER" id="PTHR28202:SF1">
    <property type="entry name" value="ASSEMBLY FACTOR CBP4"/>
    <property type="match status" value="1"/>
</dbReference>
<organism evidence="13 14">
    <name type="scientific">Pseudopithomyces chartarum</name>
    <dbReference type="NCBI Taxonomy" id="1892770"/>
    <lineage>
        <taxon>Eukaryota</taxon>
        <taxon>Fungi</taxon>
        <taxon>Dikarya</taxon>
        <taxon>Ascomycota</taxon>
        <taxon>Pezizomycotina</taxon>
        <taxon>Dothideomycetes</taxon>
        <taxon>Pleosporomycetidae</taxon>
        <taxon>Pleosporales</taxon>
        <taxon>Massarineae</taxon>
        <taxon>Didymosphaeriaceae</taxon>
        <taxon>Pseudopithomyces</taxon>
    </lineage>
</organism>
<evidence type="ECO:0000256" key="7">
    <source>
        <dbReference type="ARBA" id="ARBA00023136"/>
    </source>
</evidence>
<evidence type="ECO:0000256" key="11">
    <source>
        <dbReference type="RuleBase" id="RU368005"/>
    </source>
</evidence>
<evidence type="ECO:0000256" key="3">
    <source>
        <dbReference type="ARBA" id="ARBA00022692"/>
    </source>
</evidence>